<evidence type="ECO:0000313" key="2">
    <source>
        <dbReference type="EMBL" id="MBQ0957717.1"/>
    </source>
</evidence>
<protein>
    <recommendedName>
        <fullName evidence="4">DUF2946 domain-containing protein</fullName>
    </recommendedName>
</protein>
<sequence length="140" mass="14706">MQVWLRLLIVWFIAIALPVQGMAGLTMAHCAPSHERMGAAAQVIAHQHADQDAGVAHHHNGDAADDAEAAQDPVKSDKMSNLAQYKCSSCASCCAGSALPSAMPRIPQVAAVPTVFAEAMISVDAFASDGPDRPPRNHLV</sequence>
<reference evidence="2" key="1">
    <citation type="submission" date="2021-04" db="EMBL/GenBank/DDBJ databases">
        <title>The genome sequence of Ideonella sp. 4Y11.</title>
        <authorList>
            <person name="Liu Y."/>
        </authorList>
    </citation>
    <scope>NUCLEOTIDE SEQUENCE</scope>
    <source>
        <strain evidence="2">4Y11</strain>
    </source>
</reference>
<evidence type="ECO:0000256" key="1">
    <source>
        <dbReference type="SAM" id="MobiDB-lite"/>
    </source>
</evidence>
<accession>A0A941BHK0</accession>
<dbReference type="AlphaFoldDB" id="A0A941BHK0"/>
<evidence type="ECO:0008006" key="4">
    <source>
        <dbReference type="Google" id="ProtNLM"/>
    </source>
</evidence>
<evidence type="ECO:0000313" key="3">
    <source>
        <dbReference type="Proteomes" id="UP000678374"/>
    </source>
</evidence>
<organism evidence="2 3">
    <name type="scientific">Ideonella aquatica</name>
    <dbReference type="NCBI Taxonomy" id="2824119"/>
    <lineage>
        <taxon>Bacteria</taxon>
        <taxon>Pseudomonadati</taxon>
        <taxon>Pseudomonadota</taxon>
        <taxon>Betaproteobacteria</taxon>
        <taxon>Burkholderiales</taxon>
        <taxon>Sphaerotilaceae</taxon>
        <taxon>Ideonella</taxon>
    </lineage>
</organism>
<gene>
    <name evidence="2" type="ORF">KAK06_01995</name>
</gene>
<comment type="caution">
    <text evidence="2">The sequence shown here is derived from an EMBL/GenBank/DDBJ whole genome shotgun (WGS) entry which is preliminary data.</text>
</comment>
<name>A0A941BHK0_9BURK</name>
<dbReference type="Proteomes" id="UP000678374">
    <property type="component" value="Unassembled WGS sequence"/>
</dbReference>
<proteinExistence type="predicted"/>
<dbReference type="EMBL" id="JAGQDE010000001">
    <property type="protein sequence ID" value="MBQ0957717.1"/>
    <property type="molecule type" value="Genomic_DNA"/>
</dbReference>
<dbReference type="RefSeq" id="WP_054018169.1">
    <property type="nucleotide sequence ID" value="NZ_JAGQDE010000001.1"/>
</dbReference>
<keyword evidence="3" id="KW-1185">Reference proteome</keyword>
<feature type="region of interest" description="Disordered" evidence="1">
    <location>
        <begin position="50"/>
        <end position="76"/>
    </location>
</feature>